<evidence type="ECO:0000259" key="12">
    <source>
        <dbReference type="PROSITE" id="PS50030"/>
    </source>
</evidence>
<evidence type="ECO:0000256" key="3">
    <source>
        <dbReference type="ARBA" id="ARBA00022741"/>
    </source>
</evidence>
<feature type="binding site" evidence="7">
    <location>
        <position position="176"/>
    </location>
    <ligand>
        <name>ATP</name>
        <dbReference type="ChEBI" id="CHEBI:30616"/>
    </ligand>
</feature>
<protein>
    <submittedName>
        <fullName evidence="13">Pkinase-domain-containing protein</fullName>
    </submittedName>
</protein>
<feature type="region of interest" description="Disordered" evidence="10">
    <location>
        <begin position="331"/>
        <end position="370"/>
    </location>
</feature>
<evidence type="ECO:0000259" key="11">
    <source>
        <dbReference type="PROSITE" id="PS50011"/>
    </source>
</evidence>
<dbReference type="PROSITE" id="PS00108">
    <property type="entry name" value="PROTEIN_KINASE_ST"/>
    <property type="match status" value="1"/>
</dbReference>
<dbReference type="InterPro" id="IPR000719">
    <property type="entry name" value="Prot_kinase_dom"/>
</dbReference>
<feature type="region of interest" description="Disordered" evidence="10">
    <location>
        <begin position="530"/>
        <end position="1084"/>
    </location>
</feature>
<feature type="compositionally biased region" description="Low complexity" evidence="10">
    <location>
        <begin position="861"/>
        <end position="880"/>
    </location>
</feature>
<dbReference type="EMBL" id="KV419430">
    <property type="protein sequence ID" value="KZS89146.1"/>
    <property type="molecule type" value="Genomic_DNA"/>
</dbReference>
<feature type="compositionally biased region" description="Polar residues" evidence="10">
    <location>
        <begin position="942"/>
        <end position="951"/>
    </location>
</feature>
<dbReference type="Gene3D" id="1.10.510.10">
    <property type="entry name" value="Transferase(Phosphotransferase) domain 1"/>
    <property type="match status" value="1"/>
</dbReference>
<dbReference type="Pfam" id="PF00069">
    <property type="entry name" value="Pkinase"/>
    <property type="match status" value="1"/>
</dbReference>
<gene>
    <name evidence="13" type="ORF">SISNIDRAFT_459134</name>
</gene>
<evidence type="ECO:0000256" key="7">
    <source>
        <dbReference type="PIRSR" id="PIRSR630616-2"/>
    </source>
</evidence>
<dbReference type="PROSITE" id="PS00107">
    <property type="entry name" value="PROTEIN_KINASE_ATP"/>
    <property type="match status" value="1"/>
</dbReference>
<evidence type="ECO:0000256" key="6">
    <source>
        <dbReference type="PIRSR" id="PIRSR630616-1"/>
    </source>
</evidence>
<feature type="compositionally biased region" description="Polar residues" evidence="10">
    <location>
        <begin position="1154"/>
        <end position="1167"/>
    </location>
</feature>
<feature type="compositionally biased region" description="Basic and acidic residues" evidence="10">
    <location>
        <begin position="591"/>
        <end position="604"/>
    </location>
</feature>
<feature type="compositionally biased region" description="Polar residues" evidence="10">
    <location>
        <begin position="1057"/>
        <end position="1067"/>
    </location>
</feature>
<dbReference type="PROSITE" id="PS50030">
    <property type="entry name" value="UBA"/>
    <property type="match status" value="1"/>
</dbReference>
<feature type="compositionally biased region" description="Polar residues" evidence="10">
    <location>
        <begin position="1191"/>
        <end position="1200"/>
    </location>
</feature>
<reference evidence="13 14" key="1">
    <citation type="journal article" date="2016" name="Mol. Biol. Evol.">
        <title>Comparative Genomics of Early-Diverging Mushroom-Forming Fungi Provides Insights into the Origins of Lignocellulose Decay Capabilities.</title>
        <authorList>
            <person name="Nagy L.G."/>
            <person name="Riley R."/>
            <person name="Tritt A."/>
            <person name="Adam C."/>
            <person name="Daum C."/>
            <person name="Floudas D."/>
            <person name="Sun H."/>
            <person name="Yadav J.S."/>
            <person name="Pangilinan J."/>
            <person name="Larsson K.H."/>
            <person name="Matsuura K."/>
            <person name="Barry K."/>
            <person name="Labutti K."/>
            <person name="Kuo R."/>
            <person name="Ohm R.A."/>
            <person name="Bhattacharya S.S."/>
            <person name="Shirouzu T."/>
            <person name="Yoshinaga Y."/>
            <person name="Martin F.M."/>
            <person name="Grigoriev I.V."/>
            <person name="Hibbett D.S."/>
        </authorList>
    </citation>
    <scope>NUCLEOTIDE SEQUENCE [LARGE SCALE GENOMIC DNA]</scope>
    <source>
        <strain evidence="13 14">HHB9708</strain>
    </source>
</reference>
<dbReference type="Proteomes" id="UP000076722">
    <property type="component" value="Unassembled WGS sequence"/>
</dbReference>
<feature type="compositionally biased region" description="Low complexity" evidence="10">
    <location>
        <begin position="993"/>
        <end position="1009"/>
    </location>
</feature>
<dbReference type="InterPro" id="IPR015940">
    <property type="entry name" value="UBA"/>
</dbReference>
<evidence type="ECO:0000256" key="5">
    <source>
        <dbReference type="ARBA" id="ARBA00022840"/>
    </source>
</evidence>
<sequence length="1263" mass="137151">MSTTHGHRHTQSQNQRATLAQAYSELGKELSSSKIRVVGNYTLGKVIGEGTYGKVRLGTHRLTSTRVAIKQIPKAVSASLTREIHHHRRLHHPHIAQLYEVIATETYVWLVTELCSGGELFDYLVEQRHLTEEDCQRIFGQLCLALAYAHGRGVVHRDLKLENVLLDQRCRVKLGDFGFTREFERGTLLDTYCGTTAYASPEMIRLQKYSGPETDVWSLGIILYTLLTGSLPFDDDDEAEMKRLILKGDYEDPDWLSEDARDLIRKILQPDPSKRLTVAQILGHAWFRNPAPTPARTRANSPIYAPVLADAPMSESGLSSAATDSTNNTAFHSALSNFSDGPESSPPTTPSEQARSLPPASNDDDDKAFDEDGIMSLRHNLSQSTIKTPNELGVLSLQTPSKPYAVIEEEVPPSGSTRRTPARTKRRSTPIDLSPPQSPTLPATSNLKVIPERPDYLILSSAPTPLVFSTPLERELLNDLAKMGFDTAQMVHSVVSDACDASSAIWWMLLAKRKADRERRLLSADSEIDDSTSVEIPVESKAKETITPPPERSTPSPPIIPSSHRTFSLTLSNSKSAPQLGIVPPTPTASERLDASHPHSERPRTPPKVKPGPIPFLHTGITTSIPGTPSTSHTSNDTTPRGESPKSGRAAKPRSGSVSMLQRATTALEAAASGLVRKKSDERVREKEKEKEQKKEKAKEKEKEKEKEAAQAEESKSSTSSSRLTKSPPPRAKDEPATPEREEPSLSTSMGSPWMVPSASTPAANQAPSPLRIGVTRSATFSTSGRKDATPTTKGEGQGNSKNRASLLLSFNFKSWFGDDRKGKRKATIPATPPSTAGDRGSVRRGRGGYGGRGSHRPKRASVSSRRSSSVNSRRSSGASLHLHRLDSPQQIISIGPTRSRSDASRQSVNNGTQTPMSDRGSRPSSIRSFSIGPVGHKRRSLSPSHSSNGSIAARAASPSQKYHRRRGSGESSTTTVIRQYVPVSRPGHGRTHSSASSIHSRASSRPTSIYGNEGSEGEVQSPDSPGGPNASRSPTEEQTPRRLTYNSVFVAHKRQTPFTSPSTSASIGRGGSSWRKTWGAEPPGWRYRSTHSPVEILPTTADLKTSIRDVFTGRPSLSTGGDDDEWEDIDDDGPVFAGGLGQGALPASHRDSFSSTGSDTPSGTFSKQKHDLNVVLSVAKTSGRAKRTGKQSTGNNSAGLLTVNRGMDRSKGAHSPIPKALPVQENLPSTSQAVRRQLPTGTGFRERQLPIQEEEEEEEEDE</sequence>
<feature type="compositionally biased region" description="Polar residues" evidence="10">
    <location>
        <begin position="564"/>
        <end position="577"/>
    </location>
</feature>
<feature type="compositionally biased region" description="Basic and acidic residues" evidence="10">
    <location>
        <begin position="731"/>
        <end position="744"/>
    </location>
</feature>
<dbReference type="OrthoDB" id="504170at2759"/>
<keyword evidence="14" id="KW-1185">Reference proteome</keyword>
<feature type="region of interest" description="Disordered" evidence="10">
    <location>
        <begin position="405"/>
        <end position="445"/>
    </location>
</feature>
<dbReference type="InterPro" id="IPR030616">
    <property type="entry name" value="Aur-like"/>
</dbReference>
<accession>A0A164PY76</accession>
<dbReference type="GO" id="GO:0005524">
    <property type="term" value="F:ATP binding"/>
    <property type="evidence" value="ECO:0007669"/>
    <property type="project" value="UniProtKB-UniRule"/>
</dbReference>
<dbReference type="InterPro" id="IPR011009">
    <property type="entry name" value="Kinase-like_dom_sf"/>
</dbReference>
<feature type="cross-link" description="Glycyl lysine isopeptide (Lys-Gly) (interchain with G-Cter in SUMO2)" evidence="8">
    <location>
        <position position="160"/>
    </location>
</feature>
<keyword evidence="4 13" id="KW-0418">Kinase</keyword>
<feature type="compositionally biased region" description="Polar residues" evidence="10">
    <location>
        <begin position="758"/>
        <end position="768"/>
    </location>
</feature>
<feature type="compositionally biased region" description="Basic and acidic residues" evidence="10">
    <location>
        <begin position="678"/>
        <end position="716"/>
    </location>
</feature>
<organism evidence="13 14">
    <name type="scientific">Sistotremastrum niveocremeum HHB9708</name>
    <dbReference type="NCBI Taxonomy" id="1314777"/>
    <lineage>
        <taxon>Eukaryota</taxon>
        <taxon>Fungi</taxon>
        <taxon>Dikarya</taxon>
        <taxon>Basidiomycota</taxon>
        <taxon>Agaricomycotina</taxon>
        <taxon>Agaricomycetes</taxon>
        <taxon>Sistotremastrales</taxon>
        <taxon>Sistotremastraceae</taxon>
        <taxon>Sertulicium</taxon>
        <taxon>Sertulicium niveocremeum</taxon>
    </lineage>
</organism>
<feature type="compositionally biased region" description="Low complexity" evidence="10">
    <location>
        <begin position="618"/>
        <end position="635"/>
    </location>
</feature>
<proteinExistence type="predicted"/>
<dbReference type="InterPro" id="IPR017441">
    <property type="entry name" value="Protein_kinase_ATP_BS"/>
</dbReference>
<evidence type="ECO:0000313" key="13">
    <source>
        <dbReference type="EMBL" id="KZS89146.1"/>
    </source>
</evidence>
<keyword evidence="2" id="KW-0808">Transferase</keyword>
<feature type="domain" description="Protein kinase" evidence="11">
    <location>
        <begin position="41"/>
        <end position="287"/>
    </location>
</feature>
<dbReference type="InterPro" id="IPR008271">
    <property type="entry name" value="Ser/Thr_kinase_AS"/>
</dbReference>
<feature type="compositionally biased region" description="Acidic residues" evidence="10">
    <location>
        <begin position="1122"/>
        <end position="1134"/>
    </location>
</feature>
<feature type="active site" description="Proton acceptor" evidence="6">
    <location>
        <position position="158"/>
    </location>
</feature>
<keyword evidence="1" id="KW-0723">Serine/threonine-protein kinase</keyword>
<feature type="binding site" evidence="7 9">
    <location>
        <position position="70"/>
    </location>
    <ligand>
        <name>ATP</name>
        <dbReference type="ChEBI" id="CHEBI:30616"/>
    </ligand>
</feature>
<feature type="domain" description="UBA" evidence="12">
    <location>
        <begin position="471"/>
        <end position="511"/>
    </location>
</feature>
<dbReference type="PROSITE" id="PS50011">
    <property type="entry name" value="PROTEIN_KINASE_DOM"/>
    <property type="match status" value="1"/>
</dbReference>
<name>A0A164PY76_9AGAM</name>
<dbReference type="STRING" id="1314777.A0A164PY76"/>
<feature type="compositionally biased region" description="Polar residues" evidence="10">
    <location>
        <begin position="777"/>
        <end position="804"/>
    </location>
</feature>
<keyword evidence="3 7" id="KW-0547">Nucleotide-binding</keyword>
<dbReference type="FunFam" id="1.10.510.10:FF:000571">
    <property type="entry name" value="Maternal embryonic leucine zipper kinase"/>
    <property type="match status" value="1"/>
</dbReference>
<dbReference type="SUPFAM" id="SSF56112">
    <property type="entry name" value="Protein kinase-like (PK-like)"/>
    <property type="match status" value="1"/>
</dbReference>
<dbReference type="PANTHER" id="PTHR24350">
    <property type="entry name" value="SERINE/THREONINE-PROTEIN KINASE IAL-RELATED"/>
    <property type="match status" value="1"/>
</dbReference>
<feature type="compositionally biased region" description="Acidic residues" evidence="10">
    <location>
        <begin position="1253"/>
        <end position="1263"/>
    </location>
</feature>
<dbReference type="CDD" id="cd14003">
    <property type="entry name" value="STKc_AMPK-like"/>
    <property type="match status" value="1"/>
</dbReference>
<evidence type="ECO:0000256" key="2">
    <source>
        <dbReference type="ARBA" id="ARBA00022679"/>
    </source>
</evidence>
<dbReference type="SMART" id="SM00220">
    <property type="entry name" value="S_TKc"/>
    <property type="match status" value="1"/>
</dbReference>
<feature type="binding site" evidence="7">
    <location>
        <begin position="162"/>
        <end position="163"/>
    </location>
    <ligand>
        <name>ATP</name>
        <dbReference type="ChEBI" id="CHEBI:30616"/>
    </ligand>
</feature>
<evidence type="ECO:0000313" key="14">
    <source>
        <dbReference type="Proteomes" id="UP000076722"/>
    </source>
</evidence>
<evidence type="ECO:0000256" key="4">
    <source>
        <dbReference type="ARBA" id="ARBA00022777"/>
    </source>
</evidence>
<dbReference type="GO" id="GO:0004674">
    <property type="term" value="F:protein serine/threonine kinase activity"/>
    <property type="evidence" value="ECO:0007669"/>
    <property type="project" value="UniProtKB-KW"/>
</dbReference>
<evidence type="ECO:0000256" key="9">
    <source>
        <dbReference type="PROSITE-ProRule" id="PRU10141"/>
    </source>
</evidence>
<feature type="compositionally biased region" description="Polar residues" evidence="10">
    <location>
        <begin position="656"/>
        <end position="665"/>
    </location>
</feature>
<dbReference type="AlphaFoldDB" id="A0A164PY76"/>
<keyword evidence="5 7" id="KW-0067">ATP-binding</keyword>
<evidence type="ECO:0000256" key="10">
    <source>
        <dbReference type="SAM" id="MobiDB-lite"/>
    </source>
</evidence>
<evidence type="ECO:0000256" key="1">
    <source>
        <dbReference type="ARBA" id="ARBA00022527"/>
    </source>
</evidence>
<feature type="compositionally biased region" description="Pro residues" evidence="10">
    <location>
        <begin position="547"/>
        <end position="560"/>
    </location>
</feature>
<feature type="compositionally biased region" description="Polar residues" evidence="10">
    <location>
        <begin position="888"/>
        <end position="929"/>
    </location>
</feature>
<feature type="region of interest" description="Disordered" evidence="10">
    <location>
        <begin position="1115"/>
        <end position="1263"/>
    </location>
</feature>
<evidence type="ECO:0000256" key="8">
    <source>
        <dbReference type="PIRSR" id="PIRSR630616-3"/>
    </source>
</evidence>